<keyword evidence="3" id="KW-0813">Transport</keyword>
<dbReference type="Gene3D" id="3.90.76.10">
    <property type="entry name" value="Dipeptide-binding Protein, Domain 1"/>
    <property type="match status" value="1"/>
</dbReference>
<sequence length="522" mass="55562">MRRRIGTFGLAAGTVAAVLATTACGGGSGGGGSSDTLVAESSFDLQTIDPARQFEFTGSTLDNAIYQTALKFEDGDLSKPGTGLCSFKMSSDQKTMTLTMADENAKFSDGTPVSADDIVFSYKRLQGIGGNPAFFLDGVDVKKVDDKTITLTSKDPNPALPYILPNASLGIVNSKVVKENGGTTDSKDKAQQFLDSNSQGSGAYKVESYNADSEVVLTANEHFGGQAPKFKRVVLRNVGGETQLSDVQSGQAQVAFDLNSDQVKNLDTGQVNVATQPSTRSPYVFNTASKDISAVTSNADFQNAVRYAIDYEKVQQLAGEGAQPLASLVPNEFIGHVPKDQAFKRDLEKAKDYLKKSGYKGEAITFNYASDQTVNGVNLSQLAETLQSQLKEAGIELKLAPAPSSTQLDAFRSGKQAMGIGSWGADFPDPTNYLVFTPGGTVAKRVKWEAGAAPEVEKLQKEALAAKEPSDRNTSYSKLYAALNKQGPFIPVVQPVSNVAINKSVTKYVSNADVSFDFAKAE</sequence>
<organism evidence="6 7">
    <name type="scientific">Brevibacterium rongguiense</name>
    <dbReference type="NCBI Taxonomy" id="2695267"/>
    <lineage>
        <taxon>Bacteria</taxon>
        <taxon>Bacillati</taxon>
        <taxon>Actinomycetota</taxon>
        <taxon>Actinomycetes</taxon>
        <taxon>Micrococcales</taxon>
        <taxon>Brevibacteriaceae</taxon>
        <taxon>Brevibacterium</taxon>
    </lineage>
</organism>
<feature type="domain" description="Solute-binding protein family 5" evidence="5">
    <location>
        <begin position="86"/>
        <end position="436"/>
    </location>
</feature>
<dbReference type="InterPro" id="IPR030678">
    <property type="entry name" value="Peptide/Ni-bd"/>
</dbReference>
<accession>A0A6N9H3I8</accession>
<dbReference type="PIRSF" id="PIRSF002741">
    <property type="entry name" value="MppA"/>
    <property type="match status" value="1"/>
</dbReference>
<keyword evidence="7" id="KW-1185">Reference proteome</keyword>
<evidence type="ECO:0000256" key="3">
    <source>
        <dbReference type="ARBA" id="ARBA00022448"/>
    </source>
</evidence>
<dbReference type="PANTHER" id="PTHR30290:SF10">
    <property type="entry name" value="PERIPLASMIC OLIGOPEPTIDE-BINDING PROTEIN-RELATED"/>
    <property type="match status" value="1"/>
</dbReference>
<dbReference type="AlphaFoldDB" id="A0A6N9H3I8"/>
<dbReference type="SUPFAM" id="SSF53850">
    <property type="entry name" value="Periplasmic binding protein-like II"/>
    <property type="match status" value="1"/>
</dbReference>
<dbReference type="RefSeq" id="WP_160952064.1">
    <property type="nucleotide sequence ID" value="NZ_WWEQ01000003.1"/>
</dbReference>
<dbReference type="EMBL" id="WWEQ01000003">
    <property type="protein sequence ID" value="MYM18598.1"/>
    <property type="molecule type" value="Genomic_DNA"/>
</dbReference>
<dbReference type="PANTHER" id="PTHR30290">
    <property type="entry name" value="PERIPLASMIC BINDING COMPONENT OF ABC TRANSPORTER"/>
    <property type="match status" value="1"/>
</dbReference>
<protein>
    <submittedName>
        <fullName evidence="6">ABC transporter substrate-binding protein</fullName>
    </submittedName>
</protein>
<dbReference type="CDD" id="cd08512">
    <property type="entry name" value="PBP2_NikA_DppA_OppA_like_7"/>
    <property type="match status" value="1"/>
</dbReference>
<reference evidence="6 7" key="1">
    <citation type="submission" date="2020-01" db="EMBL/GenBank/DDBJ databases">
        <authorList>
            <person name="Deng T."/>
        </authorList>
    </citation>
    <scope>NUCLEOTIDE SEQUENCE [LARGE SCALE GENOMIC DNA]</scope>
    <source>
        <strain evidence="6 7">5221</strain>
    </source>
</reference>
<dbReference type="InterPro" id="IPR039424">
    <property type="entry name" value="SBP_5"/>
</dbReference>
<dbReference type="GO" id="GO:0042597">
    <property type="term" value="C:periplasmic space"/>
    <property type="evidence" value="ECO:0007669"/>
    <property type="project" value="UniProtKB-ARBA"/>
</dbReference>
<dbReference type="PROSITE" id="PS51257">
    <property type="entry name" value="PROKAR_LIPOPROTEIN"/>
    <property type="match status" value="1"/>
</dbReference>
<evidence type="ECO:0000256" key="2">
    <source>
        <dbReference type="ARBA" id="ARBA00005695"/>
    </source>
</evidence>
<evidence type="ECO:0000256" key="1">
    <source>
        <dbReference type="ARBA" id="ARBA00004196"/>
    </source>
</evidence>
<evidence type="ECO:0000259" key="5">
    <source>
        <dbReference type="Pfam" id="PF00496"/>
    </source>
</evidence>
<comment type="similarity">
    <text evidence="2">Belongs to the bacterial solute-binding protein 5 family.</text>
</comment>
<dbReference type="Gene3D" id="3.40.190.10">
    <property type="entry name" value="Periplasmic binding protein-like II"/>
    <property type="match status" value="1"/>
</dbReference>
<dbReference type="Pfam" id="PF00496">
    <property type="entry name" value="SBP_bac_5"/>
    <property type="match status" value="1"/>
</dbReference>
<dbReference type="GO" id="GO:1904680">
    <property type="term" value="F:peptide transmembrane transporter activity"/>
    <property type="evidence" value="ECO:0007669"/>
    <property type="project" value="TreeGrafter"/>
</dbReference>
<dbReference type="GO" id="GO:0030313">
    <property type="term" value="C:cell envelope"/>
    <property type="evidence" value="ECO:0007669"/>
    <property type="project" value="UniProtKB-SubCell"/>
</dbReference>
<keyword evidence="4" id="KW-0732">Signal</keyword>
<evidence type="ECO:0000313" key="6">
    <source>
        <dbReference type="EMBL" id="MYM18598.1"/>
    </source>
</evidence>
<dbReference type="Gene3D" id="3.10.105.10">
    <property type="entry name" value="Dipeptide-binding Protein, Domain 3"/>
    <property type="match status" value="1"/>
</dbReference>
<name>A0A6N9H3I8_9MICO</name>
<comment type="subcellular location">
    <subcellularLocation>
        <location evidence="1">Cell envelope</location>
    </subcellularLocation>
</comment>
<proteinExistence type="inferred from homology"/>
<dbReference type="Proteomes" id="UP000469215">
    <property type="component" value="Unassembled WGS sequence"/>
</dbReference>
<dbReference type="GO" id="GO:0015833">
    <property type="term" value="P:peptide transport"/>
    <property type="evidence" value="ECO:0007669"/>
    <property type="project" value="TreeGrafter"/>
</dbReference>
<evidence type="ECO:0000313" key="7">
    <source>
        <dbReference type="Proteomes" id="UP000469215"/>
    </source>
</evidence>
<evidence type="ECO:0000256" key="4">
    <source>
        <dbReference type="ARBA" id="ARBA00022729"/>
    </source>
</evidence>
<dbReference type="InterPro" id="IPR000914">
    <property type="entry name" value="SBP_5_dom"/>
</dbReference>
<dbReference type="GO" id="GO:0043190">
    <property type="term" value="C:ATP-binding cassette (ABC) transporter complex"/>
    <property type="evidence" value="ECO:0007669"/>
    <property type="project" value="InterPro"/>
</dbReference>
<comment type="caution">
    <text evidence="6">The sequence shown here is derived from an EMBL/GenBank/DDBJ whole genome shotgun (WGS) entry which is preliminary data.</text>
</comment>
<gene>
    <name evidence="6" type="ORF">GSY69_01030</name>
</gene>